<dbReference type="RefSeq" id="WP_375066159.1">
    <property type="nucleotide sequence ID" value="NZ_JBHGBT010000040.1"/>
</dbReference>
<reference evidence="1 2" key="1">
    <citation type="submission" date="2024-09" db="EMBL/GenBank/DDBJ databases">
        <title>Draft genome sequence of multifaceted antimicrobials producing Streptomyces sp. strain FH1.</title>
        <authorList>
            <person name="Hassan F."/>
            <person name="Ali H."/>
            <person name="Hassan N."/>
            <person name="Nawaz A."/>
        </authorList>
    </citation>
    <scope>NUCLEOTIDE SEQUENCE [LARGE SCALE GENOMIC DNA]</scope>
    <source>
        <strain evidence="1 2">FH1</strain>
    </source>
</reference>
<gene>
    <name evidence="1" type="ORF">ACE11A_25105</name>
</gene>
<proteinExistence type="predicted"/>
<dbReference type="Proteomes" id="UP001577267">
    <property type="component" value="Unassembled WGS sequence"/>
</dbReference>
<protein>
    <submittedName>
        <fullName evidence="1">Uncharacterized protein</fullName>
    </submittedName>
</protein>
<organism evidence="1 2">
    <name type="scientific">Streptomyces carpaticus</name>
    <dbReference type="NCBI Taxonomy" id="285558"/>
    <lineage>
        <taxon>Bacteria</taxon>
        <taxon>Bacillati</taxon>
        <taxon>Actinomycetota</taxon>
        <taxon>Actinomycetes</taxon>
        <taxon>Kitasatosporales</taxon>
        <taxon>Streptomycetaceae</taxon>
        <taxon>Streptomyces</taxon>
    </lineage>
</organism>
<keyword evidence="2" id="KW-1185">Reference proteome</keyword>
<comment type="caution">
    <text evidence="1">The sequence shown here is derived from an EMBL/GenBank/DDBJ whole genome shotgun (WGS) entry which is preliminary data.</text>
</comment>
<sequence length="158" mass="17736">MKGEKGMARASAPGPDLERWAEEGRRTILDIADMLGVSAETYRGDPLSLVPALQNYVSRLPLDQFEQSDWITLHTDLMAYAADFLIRKHGARWRVVDDPAAPRGYRYVIEAEGRDGETRTIDPTDVVRAEFSYPAVEITRMLASAELTLRLTPQEADN</sequence>
<accession>A0ABV4ZV18</accession>
<name>A0ABV4ZV18_9ACTN</name>
<evidence type="ECO:0000313" key="1">
    <source>
        <dbReference type="EMBL" id="MFB4197620.1"/>
    </source>
</evidence>
<evidence type="ECO:0000313" key="2">
    <source>
        <dbReference type="Proteomes" id="UP001577267"/>
    </source>
</evidence>
<dbReference type="EMBL" id="JBHGBT010000040">
    <property type="protein sequence ID" value="MFB4197620.1"/>
    <property type="molecule type" value="Genomic_DNA"/>
</dbReference>